<dbReference type="InterPro" id="IPR012341">
    <property type="entry name" value="6hp_glycosidase-like_sf"/>
</dbReference>
<evidence type="ECO:0000256" key="2">
    <source>
        <dbReference type="ARBA" id="ARBA00022679"/>
    </source>
</evidence>
<feature type="domain" description="SOGP N-terminal" evidence="5">
    <location>
        <begin position="21"/>
        <end position="240"/>
    </location>
</feature>
<dbReference type="InterPro" id="IPR033432">
    <property type="entry name" value="GH94_catalytic"/>
</dbReference>
<dbReference type="Proteomes" id="UP001209076">
    <property type="component" value="Unassembled WGS sequence"/>
</dbReference>
<dbReference type="RefSeq" id="WP_262096459.1">
    <property type="nucleotide sequence ID" value="NZ_JAOEGN010000010.1"/>
</dbReference>
<evidence type="ECO:0000256" key="1">
    <source>
        <dbReference type="ARBA" id="ARBA00022676"/>
    </source>
</evidence>
<dbReference type="InterPro" id="IPR008928">
    <property type="entry name" value="6-hairpin_glycosidase_sf"/>
</dbReference>
<feature type="domain" description="Glycosyl hydrolase 94 catalytic" evidence="3">
    <location>
        <begin position="671"/>
        <end position="945"/>
    </location>
</feature>
<proteinExistence type="predicted"/>
<dbReference type="Pfam" id="PF21958">
    <property type="entry name" value="SOGP_N"/>
    <property type="match status" value="1"/>
</dbReference>
<evidence type="ECO:0000313" key="6">
    <source>
        <dbReference type="EMBL" id="MCU0105187.1"/>
    </source>
</evidence>
<sequence>MQLKIDIKKHLLSSNDLVFELLESGDLFRIRYHHNQINLLRGNLLDGAVSNLYLRRFFAGKYEYRKLLGVQSNVQFEIVGNQAVYQGQAFGIDYQVVLSLHGHAWVYDVLLGKKTLDGVYDLFYGQDVGIASTGSILASEAYTAQYIDHQAFKSPFGYTICSRQNQGDTQVLQLGSLTKNIGYSTDGTQFFGLEYKKTNEPKALFEPLLTNQNYQYEFPYIVLQSEALKLDRTTSVAFYGFYKPFHEGIVTEKFSVLENYDLIKEFYRLTQPKRVKPWIQAQDVIVGKSVDEKSLKALYPVQNHLEKQNEVLSFFTDTHTHVVTQAKELLVERPHGHMLIHGDLLHVSERVMAQTNFMYGVFASHVVLGNTNFHKLLGVVRNFLNLDKLSGLRIYIEKDHKYQLLTLPSYYEIGINFAKWVYVLNDDTLVIEVSVDKGELSQKLSFKSLQKKDYKVLITQALVMHPQEYEVNIPIQIDGDTLTIDTSLNGFIHDHYPTLKYRYRTNGLPLSEAMLTKHEALSNFGVITFEYPKTHAFDLYIDGTFDTFKSVEIDTKASQKTYNAFIERLTGIELKHPKQQAKLDVLNESAFWFTHNGLVHYSSPHGLEQSNGAAWGTRDICQGPAELFMAASRYDIVREILLKVFKRQFVEDGDFPQWFMFDKYYRIQAHESHGDIVIWPLRTLALYLKATQDLSILDEKVPFISKKENAFVQYDKTLLDHIKETLDCIERSYIPNTHLPRYGGGDWDDTLQPANHDLTEKMASGWTIALLFDALNTLSIELAHHPIAKRLVSMKTDIQKDYNKFMVKDGVPAGFIVFNDNQTIDYLLHPSDHNTGLKYRLLALKRPIISEMIETDQANLYKELIKTHLKHPDGVRLMDTAVTYRGGLKTYFSRAETASNFGREIGIQYCHAHIRFIEAMAKLGEPNLAYEALFTINPIDIQKSVPNAMLRQSNVYFSSSDAAFKDRYEAKRDFEKVRSGEIPVKAGWRMYSSGPGIYLNQMVSNVLGFKQYHKGLWIDPSLPLDLDGLVLNYHMREYPLSVSYRFGNEVLVKVNHKPVSVKPMRNTYRDAGVWIEQGDLVPNQTNHIEVTLKKH</sequence>
<dbReference type="SUPFAM" id="SSF48208">
    <property type="entry name" value="Six-hairpin glycosidases"/>
    <property type="match status" value="1"/>
</dbReference>
<comment type="caution">
    <text evidence="6">The sequence shown here is derived from an EMBL/GenBank/DDBJ whole genome shotgun (WGS) entry which is preliminary data.</text>
</comment>
<keyword evidence="1" id="KW-0328">Glycosyltransferase</keyword>
<evidence type="ECO:0000259" key="5">
    <source>
        <dbReference type="Pfam" id="PF21958"/>
    </source>
</evidence>
<evidence type="ECO:0000259" key="4">
    <source>
        <dbReference type="Pfam" id="PF21250"/>
    </source>
</evidence>
<dbReference type="Pfam" id="PF21250">
    <property type="entry name" value="SOGP_2nd"/>
    <property type="match status" value="1"/>
</dbReference>
<protein>
    <recommendedName>
        <fullName evidence="8">Cellobiose phosphorylase</fullName>
    </recommendedName>
</protein>
<accession>A0ABT2PZP7</accession>
<dbReference type="InterPro" id="IPR052047">
    <property type="entry name" value="GH94_Enzymes"/>
</dbReference>
<dbReference type="Pfam" id="PF17167">
    <property type="entry name" value="Glyco_hydro_94"/>
    <property type="match status" value="1"/>
</dbReference>
<feature type="domain" description="Glycoside phosphorylase super sandwich" evidence="4">
    <location>
        <begin position="299"/>
        <end position="543"/>
    </location>
</feature>
<dbReference type="EMBL" id="JAOEGN010000010">
    <property type="protein sequence ID" value="MCU0105187.1"/>
    <property type="molecule type" value="Genomic_DNA"/>
</dbReference>
<keyword evidence="7" id="KW-1185">Reference proteome</keyword>
<evidence type="ECO:0000259" key="3">
    <source>
        <dbReference type="Pfam" id="PF17167"/>
    </source>
</evidence>
<dbReference type="InterPro" id="IPR048771">
    <property type="entry name" value="SOGP_2nd"/>
</dbReference>
<reference evidence="7" key="1">
    <citation type="submission" date="2023-07" db="EMBL/GenBank/DDBJ databases">
        <title>Novel Mycoplasma species identified in domestic and wild animals.</title>
        <authorList>
            <person name="Volokhov D.V."/>
            <person name="Furtak V.A."/>
            <person name="Zagorodnyaya T.A."/>
        </authorList>
    </citation>
    <scope>NUCLEOTIDE SEQUENCE [LARGE SCALE GENOMIC DNA]</scope>
    <source>
        <strain evidence="7">92-19</strain>
    </source>
</reference>
<dbReference type="Gene3D" id="1.50.10.10">
    <property type="match status" value="1"/>
</dbReference>
<dbReference type="PANTHER" id="PTHR37469">
    <property type="entry name" value="CELLOBIONIC ACID PHOSPHORYLASE-RELATED"/>
    <property type="match status" value="1"/>
</dbReference>
<keyword evidence="2" id="KW-0808">Transferase</keyword>
<evidence type="ECO:0008006" key="8">
    <source>
        <dbReference type="Google" id="ProtNLM"/>
    </source>
</evidence>
<dbReference type="InterPro" id="IPR053831">
    <property type="entry name" value="SOGP_N"/>
</dbReference>
<dbReference type="PANTHER" id="PTHR37469:SF2">
    <property type="entry name" value="CELLOBIONIC ACID PHOSPHORYLASE"/>
    <property type="match status" value="1"/>
</dbReference>
<organism evidence="6 7">
    <name type="scientific">Paracholeplasma vituli</name>
    <dbReference type="NCBI Taxonomy" id="69473"/>
    <lineage>
        <taxon>Bacteria</taxon>
        <taxon>Bacillati</taxon>
        <taxon>Mycoplasmatota</taxon>
        <taxon>Mollicutes</taxon>
        <taxon>Acholeplasmatales</taxon>
        <taxon>Acholeplasmataceae</taxon>
        <taxon>Paracholeplasma</taxon>
    </lineage>
</organism>
<gene>
    <name evidence="6" type="ORF">N7603_05905</name>
</gene>
<evidence type="ECO:0000313" key="7">
    <source>
        <dbReference type="Proteomes" id="UP001209076"/>
    </source>
</evidence>
<name>A0ABT2PZP7_9MOLU</name>